<dbReference type="PANTHER" id="PTHR22777">
    <property type="entry name" value="HEMOLYSIN-RELATED"/>
    <property type="match status" value="1"/>
</dbReference>
<accession>A0AA35TMG1</accession>
<dbReference type="InterPro" id="IPR002550">
    <property type="entry name" value="CNNM"/>
</dbReference>
<dbReference type="SUPFAM" id="SSF56176">
    <property type="entry name" value="FAD-binding/transporter-associated domain-like"/>
    <property type="match status" value="2"/>
</dbReference>
<dbReference type="InterPro" id="IPR000644">
    <property type="entry name" value="CBS_dom"/>
</dbReference>
<keyword evidence="12" id="KW-1185">Reference proteome</keyword>
<organism evidence="11 12">
    <name type="scientific">Geodia barretti</name>
    <name type="common">Barrett's horny sponge</name>
    <dbReference type="NCBI Taxonomy" id="519541"/>
    <lineage>
        <taxon>Eukaryota</taxon>
        <taxon>Metazoa</taxon>
        <taxon>Porifera</taxon>
        <taxon>Demospongiae</taxon>
        <taxon>Heteroscleromorpha</taxon>
        <taxon>Tetractinellida</taxon>
        <taxon>Astrophorina</taxon>
        <taxon>Geodiidae</taxon>
        <taxon>Geodia</taxon>
    </lineage>
</organism>
<dbReference type="InterPro" id="IPR036318">
    <property type="entry name" value="FAD-bd_PCMH-like_sf"/>
</dbReference>
<sequence>MLPQHPESIRFVIALVLNVFLMLILGEMTPKTYAIKHAESFAKITAPLLWVFSVFISPLRGLLRKIIDFLVPIFGGHLPPTEHLTATDFIEILNTYHEEALPSDEREIVSNILQLRDIEAREIMVPRTEVVAVPTSNTIQAILKQAKESGFSRIPVYQEQIDNISGIFYVKDLALWRHADVNSLTIDAFLEKRDRISEDPSSASLIREPIFVLETRIVTTEDIIEQVVGDIVDEHDRDDAPPDFVKHSEAPLLLETSGRMSIRKLNQQFELKLSEDDVDTIGGYVFGLFGRIPSVGESYTDEDGIEFEITAIEGNVITDSLVLRYAYPLQISESVLAPLIYLVQTLTKLIVRIVDRGASTPSPDAQREELRLLATMGERSGNLLTDQRRMIHSLLNLQDRTVEQVMVPLVDIVAIERNTNREDFLQIATDAGFSRIPVYEEQIYNIVGIVNLLDVIYDDVDSETDSDPYEKTDTPPATIEPFIRTDLHFVPESKNINALLKEIQNTRHTMVFAVDEYRGTVGLVTVEDLVEEIVGEFADERDVPDLIRLIAPHILECDARTEVDLLEEYYGLPIPEGDYETVAGYILDRTGTIPETGTELNLGDAIITVTDADERGIRKVRIRRRLGRFTS</sequence>
<evidence type="ECO:0000256" key="6">
    <source>
        <dbReference type="ARBA" id="ARBA00023122"/>
    </source>
</evidence>
<dbReference type="Pfam" id="PF00571">
    <property type="entry name" value="CBS"/>
    <property type="match status" value="3"/>
</dbReference>
<keyword evidence="4" id="KW-0677">Repeat</keyword>
<proteinExistence type="inferred from homology"/>
<dbReference type="AlphaFoldDB" id="A0AA35TMG1"/>
<dbReference type="InterPro" id="IPR046342">
    <property type="entry name" value="CBS_dom_sf"/>
</dbReference>
<evidence type="ECO:0000256" key="7">
    <source>
        <dbReference type="ARBA" id="ARBA00023136"/>
    </source>
</evidence>
<evidence type="ECO:0000256" key="5">
    <source>
        <dbReference type="ARBA" id="ARBA00022989"/>
    </source>
</evidence>
<evidence type="ECO:0000313" key="12">
    <source>
        <dbReference type="Proteomes" id="UP001174909"/>
    </source>
</evidence>
<dbReference type="PROSITE" id="PS51371">
    <property type="entry name" value="CBS"/>
    <property type="match status" value="3"/>
</dbReference>
<dbReference type="Gene3D" id="3.30.465.10">
    <property type="match status" value="2"/>
</dbReference>
<dbReference type="Pfam" id="PF03471">
    <property type="entry name" value="CorC_HlyC"/>
    <property type="match status" value="2"/>
</dbReference>
<dbReference type="Gene3D" id="3.10.580.10">
    <property type="entry name" value="CBS-domain"/>
    <property type="match status" value="2"/>
</dbReference>
<feature type="transmembrane region" description="Helical" evidence="9">
    <location>
        <begin position="12"/>
        <end position="29"/>
    </location>
</feature>
<dbReference type="GO" id="GO:0050660">
    <property type="term" value="F:flavin adenine dinucleotide binding"/>
    <property type="evidence" value="ECO:0007669"/>
    <property type="project" value="InterPro"/>
</dbReference>
<gene>
    <name evidence="11" type="ORF">GBAR_LOCUS27364</name>
</gene>
<evidence type="ECO:0000256" key="8">
    <source>
        <dbReference type="PROSITE-ProRule" id="PRU00703"/>
    </source>
</evidence>
<dbReference type="InterPro" id="IPR005170">
    <property type="entry name" value="Transptr-assoc_dom"/>
</dbReference>
<evidence type="ECO:0000256" key="4">
    <source>
        <dbReference type="ARBA" id="ARBA00022737"/>
    </source>
</evidence>
<keyword evidence="3 9" id="KW-0812">Transmembrane</keyword>
<evidence type="ECO:0000256" key="2">
    <source>
        <dbReference type="ARBA" id="ARBA00010484"/>
    </source>
</evidence>
<evidence type="ECO:0000256" key="1">
    <source>
        <dbReference type="ARBA" id="ARBA00004141"/>
    </source>
</evidence>
<dbReference type="FunFam" id="3.10.580.10:FF:000002">
    <property type="entry name" value="Magnesium/cobalt efflux protein CorC"/>
    <property type="match status" value="1"/>
</dbReference>
<name>A0AA35TMG1_GEOBA</name>
<dbReference type="Pfam" id="PF01595">
    <property type="entry name" value="CNNM"/>
    <property type="match status" value="2"/>
</dbReference>
<dbReference type="SMART" id="SM01091">
    <property type="entry name" value="CorC_HlyC"/>
    <property type="match status" value="2"/>
</dbReference>
<keyword evidence="7 9" id="KW-0472">Membrane</keyword>
<evidence type="ECO:0000259" key="10">
    <source>
        <dbReference type="PROSITE" id="PS51371"/>
    </source>
</evidence>
<dbReference type="SMART" id="SM00116">
    <property type="entry name" value="CBS"/>
    <property type="match status" value="2"/>
</dbReference>
<evidence type="ECO:0000313" key="11">
    <source>
        <dbReference type="EMBL" id="CAI8049717.1"/>
    </source>
</evidence>
<dbReference type="EMBL" id="CASHTH010003812">
    <property type="protein sequence ID" value="CAI8049717.1"/>
    <property type="molecule type" value="Genomic_DNA"/>
</dbReference>
<dbReference type="SUPFAM" id="SSF54631">
    <property type="entry name" value="CBS-domain pair"/>
    <property type="match status" value="2"/>
</dbReference>
<dbReference type="GO" id="GO:0005886">
    <property type="term" value="C:plasma membrane"/>
    <property type="evidence" value="ECO:0007669"/>
    <property type="project" value="TreeGrafter"/>
</dbReference>
<dbReference type="InterPro" id="IPR016169">
    <property type="entry name" value="FAD-bd_PCMH_sub2"/>
</dbReference>
<feature type="domain" description="CBS" evidence="10">
    <location>
        <begin position="124"/>
        <end position="184"/>
    </location>
</feature>
<dbReference type="InterPro" id="IPR044751">
    <property type="entry name" value="Ion_transp-like_CBS"/>
</dbReference>
<keyword evidence="6 8" id="KW-0129">CBS domain</keyword>
<dbReference type="PANTHER" id="PTHR22777:SF17">
    <property type="entry name" value="UPF0053 PROTEIN SLL0260"/>
    <property type="match status" value="1"/>
</dbReference>
<dbReference type="Proteomes" id="UP001174909">
    <property type="component" value="Unassembled WGS sequence"/>
</dbReference>
<evidence type="ECO:0000256" key="9">
    <source>
        <dbReference type="SAM" id="Phobius"/>
    </source>
</evidence>
<comment type="caution">
    <text evidence="11">The sequence shown here is derived from an EMBL/GenBank/DDBJ whole genome shotgun (WGS) entry which is preliminary data.</text>
</comment>
<comment type="similarity">
    <text evidence="2">Belongs to the ACDP family.</text>
</comment>
<feature type="domain" description="CBS" evidence="10">
    <location>
        <begin position="483"/>
        <end position="540"/>
    </location>
</feature>
<protein>
    <submittedName>
        <fullName evidence="11">DUF21 domain-containing protein At3g13070, chloroplastic</fullName>
    </submittedName>
</protein>
<comment type="subcellular location">
    <subcellularLocation>
        <location evidence="1">Membrane</location>
        <topology evidence="1">Multi-pass membrane protein</topology>
    </subcellularLocation>
</comment>
<feature type="transmembrane region" description="Helical" evidence="9">
    <location>
        <begin position="41"/>
        <end position="63"/>
    </location>
</feature>
<feature type="domain" description="CBS" evidence="10">
    <location>
        <begin position="406"/>
        <end position="466"/>
    </location>
</feature>
<keyword evidence="5 9" id="KW-1133">Transmembrane helix</keyword>
<dbReference type="CDD" id="cd04590">
    <property type="entry name" value="CBS_pair_CorC_HlyC_assoc"/>
    <property type="match status" value="2"/>
</dbReference>
<reference evidence="11" key="1">
    <citation type="submission" date="2023-03" db="EMBL/GenBank/DDBJ databases">
        <authorList>
            <person name="Steffen K."/>
            <person name="Cardenas P."/>
        </authorList>
    </citation>
    <scope>NUCLEOTIDE SEQUENCE</scope>
</reference>
<evidence type="ECO:0000256" key="3">
    <source>
        <dbReference type="ARBA" id="ARBA00022692"/>
    </source>
</evidence>